<proteinExistence type="predicted"/>
<organism evidence="2">
    <name type="scientific">Thermosporothrix sp. COM3</name>
    <dbReference type="NCBI Taxonomy" id="2490863"/>
    <lineage>
        <taxon>Bacteria</taxon>
        <taxon>Bacillati</taxon>
        <taxon>Chloroflexota</taxon>
        <taxon>Ktedonobacteria</taxon>
        <taxon>Ktedonobacterales</taxon>
        <taxon>Thermosporotrichaceae</taxon>
        <taxon>Thermosporothrix</taxon>
    </lineage>
</organism>
<accession>A0A455SBD1</accession>
<reference evidence="2" key="1">
    <citation type="submission" date="2018-12" db="EMBL/GenBank/DDBJ databases">
        <title>Novel natural products biosynthetic potential of the class Ktedonobacteria.</title>
        <authorList>
            <person name="Zheng Y."/>
            <person name="Saitou A."/>
            <person name="Wang C.M."/>
            <person name="Toyoda A."/>
            <person name="Minakuchi Y."/>
            <person name="Sekiguchi Y."/>
            <person name="Ueda K."/>
            <person name="Takano H."/>
            <person name="Sakai Y."/>
            <person name="Yokota A."/>
            <person name="Yabe S."/>
        </authorList>
    </citation>
    <scope>NUCLEOTIDE SEQUENCE</scope>
    <source>
        <strain evidence="2">COM3</strain>
    </source>
</reference>
<evidence type="ECO:0000313" key="2">
    <source>
        <dbReference type="EMBL" id="BBH85773.1"/>
    </source>
</evidence>
<gene>
    <name evidence="2" type="ORF">KTC_05240</name>
</gene>
<name>A0A455SBD1_9CHLR</name>
<dbReference type="EMBL" id="AP019376">
    <property type="protein sequence ID" value="BBH85773.1"/>
    <property type="molecule type" value="Genomic_DNA"/>
</dbReference>
<protein>
    <submittedName>
        <fullName evidence="2">Uncharacterized protein</fullName>
    </submittedName>
</protein>
<evidence type="ECO:0000256" key="1">
    <source>
        <dbReference type="SAM" id="Phobius"/>
    </source>
</evidence>
<keyword evidence="1" id="KW-0472">Membrane</keyword>
<sequence>MIQNKTEMITVKSTETSFPPVSLQYSISLLFFHMIYLTFFFFVLLSFSFHADFLSMIVALTLE</sequence>
<keyword evidence="1" id="KW-0812">Transmembrane</keyword>
<keyword evidence="1" id="KW-1133">Transmembrane helix</keyword>
<dbReference type="AlphaFoldDB" id="A0A455SBD1"/>
<feature type="transmembrane region" description="Helical" evidence="1">
    <location>
        <begin position="25"/>
        <end position="47"/>
    </location>
</feature>